<name>A0A0E9QVF8_ANGAN</name>
<sequence>MTLLTHKRQMKQYPKLLKLKGHLLTRSISCV</sequence>
<reference evidence="1" key="1">
    <citation type="submission" date="2014-11" db="EMBL/GenBank/DDBJ databases">
        <authorList>
            <person name="Amaro Gonzalez C."/>
        </authorList>
    </citation>
    <scope>NUCLEOTIDE SEQUENCE</scope>
</reference>
<dbReference type="AlphaFoldDB" id="A0A0E9QVF8"/>
<evidence type="ECO:0000313" key="1">
    <source>
        <dbReference type="EMBL" id="JAH20946.1"/>
    </source>
</evidence>
<dbReference type="EMBL" id="GBXM01087631">
    <property type="protein sequence ID" value="JAH20946.1"/>
    <property type="molecule type" value="Transcribed_RNA"/>
</dbReference>
<organism evidence="1">
    <name type="scientific">Anguilla anguilla</name>
    <name type="common">European freshwater eel</name>
    <name type="synonym">Muraena anguilla</name>
    <dbReference type="NCBI Taxonomy" id="7936"/>
    <lineage>
        <taxon>Eukaryota</taxon>
        <taxon>Metazoa</taxon>
        <taxon>Chordata</taxon>
        <taxon>Craniata</taxon>
        <taxon>Vertebrata</taxon>
        <taxon>Euteleostomi</taxon>
        <taxon>Actinopterygii</taxon>
        <taxon>Neopterygii</taxon>
        <taxon>Teleostei</taxon>
        <taxon>Anguilliformes</taxon>
        <taxon>Anguillidae</taxon>
        <taxon>Anguilla</taxon>
    </lineage>
</organism>
<proteinExistence type="predicted"/>
<reference evidence="1" key="2">
    <citation type="journal article" date="2015" name="Fish Shellfish Immunol.">
        <title>Early steps in the European eel (Anguilla anguilla)-Vibrio vulnificus interaction in the gills: Role of the RtxA13 toxin.</title>
        <authorList>
            <person name="Callol A."/>
            <person name="Pajuelo D."/>
            <person name="Ebbesson L."/>
            <person name="Teles M."/>
            <person name="MacKenzie S."/>
            <person name="Amaro C."/>
        </authorList>
    </citation>
    <scope>NUCLEOTIDE SEQUENCE</scope>
</reference>
<protein>
    <submittedName>
        <fullName evidence="1">Uncharacterized protein</fullName>
    </submittedName>
</protein>
<accession>A0A0E9QVF8</accession>